<sequence length="393" mass="41292">MKKLVLASMVAAAAVAAPAQAVTVMAEDGWTLGVSGSINQFAVFTENDAAGGEDIREVRDGLLPAFLNFDLKAPTMNGLDLAAHISFSPGTNSSSYDAFEQREVYFTVDGSFGQVLMGKALGLYGSHNILTEQTLYGVGYGTGGNGETTLGGIALGYDYAAWRSQIRYTTPDMNGFKAAFAVVDSSTPSFRLGANGNLPASSLDTGAGGSDTDDFRYEADLSYAGAFDGGSYSAWLSGAMEDRDDLAEDLQQWTVGGTLKVAGFEFMAQYSDSEDGTSGSAGTTCLAAGGCNGTAFGAVTPASASEKLEWDQYVIQAGYRFAGTTLVSANYSELEDKSSSAVDGADESERITLGVYHDVNSNLKLVAEYTKVENDDSDVLDQDIFAIGGFMFF</sequence>
<dbReference type="GO" id="GO:0015288">
    <property type="term" value="F:porin activity"/>
    <property type="evidence" value="ECO:0007669"/>
    <property type="project" value="UniProtKB-KW"/>
</dbReference>
<evidence type="ECO:0000256" key="3">
    <source>
        <dbReference type="ARBA" id="ARBA00022448"/>
    </source>
</evidence>
<protein>
    <recommendedName>
        <fullName evidence="12">Porin domain-containing protein</fullName>
    </recommendedName>
</protein>
<evidence type="ECO:0000256" key="2">
    <source>
        <dbReference type="ARBA" id="ARBA00011233"/>
    </source>
</evidence>
<dbReference type="Gene3D" id="2.40.160.10">
    <property type="entry name" value="Porin"/>
    <property type="match status" value="1"/>
</dbReference>
<evidence type="ECO:0000313" key="14">
    <source>
        <dbReference type="Proteomes" id="UP000029999"/>
    </source>
</evidence>
<evidence type="ECO:0000259" key="12">
    <source>
        <dbReference type="Pfam" id="PF13609"/>
    </source>
</evidence>
<reference evidence="13 14" key="1">
    <citation type="submission" date="2014-09" db="EMBL/GenBank/DDBJ databases">
        <authorList>
            <person name="Grob C."/>
            <person name="Taubert M."/>
            <person name="Howat A.M."/>
            <person name="Burns O.J."/>
            <person name="Dixon J.L."/>
            <person name="Chen Y."/>
            <person name="Murrell J.C."/>
        </authorList>
    </citation>
    <scope>NUCLEOTIDE SEQUENCE [LARGE SCALE GENOMIC DNA]</scope>
    <source>
        <strain evidence="13">L4</strain>
    </source>
</reference>
<keyword evidence="5" id="KW-0812">Transmembrane</keyword>
<evidence type="ECO:0000256" key="9">
    <source>
        <dbReference type="ARBA" id="ARBA00023136"/>
    </source>
</evidence>
<feature type="signal peptide" evidence="11">
    <location>
        <begin position="1"/>
        <end position="21"/>
    </location>
</feature>
<dbReference type="InterPro" id="IPR033900">
    <property type="entry name" value="Gram_neg_porin_domain"/>
</dbReference>
<dbReference type="GO" id="GO:0046930">
    <property type="term" value="C:pore complex"/>
    <property type="evidence" value="ECO:0007669"/>
    <property type="project" value="UniProtKB-KW"/>
</dbReference>
<dbReference type="InterPro" id="IPR023614">
    <property type="entry name" value="Porin_dom_sf"/>
</dbReference>
<keyword evidence="7" id="KW-0406">Ion transport</keyword>
<evidence type="ECO:0000256" key="5">
    <source>
        <dbReference type="ARBA" id="ARBA00022692"/>
    </source>
</evidence>
<dbReference type="InterPro" id="IPR050298">
    <property type="entry name" value="Gram-neg_bact_OMP"/>
</dbReference>
<dbReference type="Proteomes" id="UP000029999">
    <property type="component" value="Unassembled WGS sequence"/>
</dbReference>
<evidence type="ECO:0000313" key="13">
    <source>
        <dbReference type="EMBL" id="KGM05895.1"/>
    </source>
</evidence>
<keyword evidence="9" id="KW-0472">Membrane</keyword>
<comment type="subcellular location">
    <subcellularLocation>
        <location evidence="1">Cell outer membrane</location>
        <topology evidence="1">Multi-pass membrane protein</topology>
    </subcellularLocation>
</comment>
<dbReference type="PANTHER" id="PTHR34501:SF9">
    <property type="entry name" value="MAJOR OUTER MEMBRANE PROTEIN P.IA"/>
    <property type="match status" value="1"/>
</dbReference>
<dbReference type="RefSeq" id="WP_036315776.1">
    <property type="nucleotide sequence ID" value="NZ_JRQD01000007.1"/>
</dbReference>
<organism evidence="13 14">
    <name type="scientific">Methylophaga thiooxydans</name>
    <dbReference type="NCBI Taxonomy" id="392484"/>
    <lineage>
        <taxon>Bacteria</taxon>
        <taxon>Pseudomonadati</taxon>
        <taxon>Pseudomonadota</taxon>
        <taxon>Gammaproteobacteria</taxon>
        <taxon>Thiotrichales</taxon>
        <taxon>Piscirickettsiaceae</taxon>
        <taxon>Methylophaga</taxon>
    </lineage>
</organism>
<feature type="domain" description="Porin" evidence="12">
    <location>
        <begin position="10"/>
        <end position="376"/>
    </location>
</feature>
<keyword evidence="4" id="KW-1134">Transmembrane beta strand</keyword>
<gene>
    <name evidence="13" type="ORF">LP43_2459</name>
</gene>
<accession>A0A0A0BDG7</accession>
<dbReference type="GO" id="GO:0009279">
    <property type="term" value="C:cell outer membrane"/>
    <property type="evidence" value="ECO:0007669"/>
    <property type="project" value="UniProtKB-SubCell"/>
</dbReference>
<keyword evidence="10" id="KW-0998">Cell outer membrane</keyword>
<comment type="caution">
    <text evidence="13">The sequence shown here is derived from an EMBL/GenBank/DDBJ whole genome shotgun (WGS) entry which is preliminary data.</text>
</comment>
<dbReference type="PANTHER" id="PTHR34501">
    <property type="entry name" value="PROTEIN YDDL-RELATED"/>
    <property type="match status" value="1"/>
</dbReference>
<dbReference type="STRING" id="392484.LP43_2459"/>
<keyword evidence="6 11" id="KW-0732">Signal</keyword>
<dbReference type="AlphaFoldDB" id="A0A0A0BDG7"/>
<dbReference type="EMBL" id="JRQD01000007">
    <property type="protein sequence ID" value="KGM05895.1"/>
    <property type="molecule type" value="Genomic_DNA"/>
</dbReference>
<feature type="chain" id="PRO_5001959480" description="Porin domain-containing protein" evidence="11">
    <location>
        <begin position="22"/>
        <end position="393"/>
    </location>
</feature>
<keyword evidence="3" id="KW-0813">Transport</keyword>
<evidence type="ECO:0000256" key="7">
    <source>
        <dbReference type="ARBA" id="ARBA00023065"/>
    </source>
</evidence>
<dbReference type="Pfam" id="PF13609">
    <property type="entry name" value="Porin_4"/>
    <property type="match status" value="1"/>
</dbReference>
<dbReference type="SUPFAM" id="SSF56935">
    <property type="entry name" value="Porins"/>
    <property type="match status" value="1"/>
</dbReference>
<evidence type="ECO:0000256" key="8">
    <source>
        <dbReference type="ARBA" id="ARBA00023114"/>
    </source>
</evidence>
<evidence type="ECO:0000256" key="4">
    <source>
        <dbReference type="ARBA" id="ARBA00022452"/>
    </source>
</evidence>
<evidence type="ECO:0000256" key="11">
    <source>
        <dbReference type="SAM" id="SignalP"/>
    </source>
</evidence>
<proteinExistence type="predicted"/>
<evidence type="ECO:0000256" key="10">
    <source>
        <dbReference type="ARBA" id="ARBA00023237"/>
    </source>
</evidence>
<evidence type="ECO:0000256" key="6">
    <source>
        <dbReference type="ARBA" id="ARBA00022729"/>
    </source>
</evidence>
<keyword evidence="8" id="KW-0626">Porin</keyword>
<comment type="subunit">
    <text evidence="2">Homotrimer.</text>
</comment>
<name>A0A0A0BDG7_9GAMM</name>
<evidence type="ECO:0000256" key="1">
    <source>
        <dbReference type="ARBA" id="ARBA00004571"/>
    </source>
</evidence>
<dbReference type="GO" id="GO:0006811">
    <property type="term" value="P:monoatomic ion transport"/>
    <property type="evidence" value="ECO:0007669"/>
    <property type="project" value="UniProtKB-KW"/>
</dbReference>